<dbReference type="SUPFAM" id="SSF55729">
    <property type="entry name" value="Acyl-CoA N-acyltransferases (Nat)"/>
    <property type="match status" value="1"/>
</dbReference>
<dbReference type="EMBL" id="JARHTQ010000001">
    <property type="protein sequence ID" value="MDF2254691.1"/>
    <property type="molecule type" value="Genomic_DNA"/>
</dbReference>
<evidence type="ECO:0000313" key="3">
    <source>
        <dbReference type="Proteomes" id="UP001220022"/>
    </source>
</evidence>
<reference evidence="2 3" key="1">
    <citation type="submission" date="2023-03" db="EMBL/GenBank/DDBJ databases">
        <title>Draft genome sequence of type strain Streptomyces ferralitis JCM 14344.</title>
        <authorList>
            <person name="Klaysubun C."/>
            <person name="Duangmal K."/>
        </authorList>
    </citation>
    <scope>NUCLEOTIDE SEQUENCE [LARGE SCALE GENOMIC DNA]</scope>
    <source>
        <strain evidence="2 3">JCM 14344</strain>
    </source>
</reference>
<keyword evidence="3" id="KW-1185">Reference proteome</keyword>
<dbReference type="PROSITE" id="PS51186">
    <property type="entry name" value="GNAT"/>
    <property type="match status" value="1"/>
</dbReference>
<organism evidence="2 3">
    <name type="scientific">Streptantibioticus ferralitis</name>
    <dbReference type="NCBI Taxonomy" id="236510"/>
    <lineage>
        <taxon>Bacteria</taxon>
        <taxon>Bacillati</taxon>
        <taxon>Actinomycetota</taxon>
        <taxon>Actinomycetes</taxon>
        <taxon>Kitasatosporales</taxon>
        <taxon>Streptomycetaceae</taxon>
        <taxon>Streptantibioticus</taxon>
    </lineage>
</organism>
<dbReference type="InterPro" id="IPR056935">
    <property type="entry name" value="Rv0428c-like_C"/>
</dbReference>
<protein>
    <submittedName>
        <fullName evidence="2">GNAT family N-acetyltransferase</fullName>
    </submittedName>
</protein>
<name>A0ABT5YSW0_9ACTN</name>
<dbReference type="InterPro" id="IPR016181">
    <property type="entry name" value="Acyl_CoA_acyltransferase"/>
</dbReference>
<accession>A0ABT5YSW0</accession>
<dbReference type="RefSeq" id="WP_275807486.1">
    <property type="nucleotide sequence ID" value="NZ_BAAANM010000020.1"/>
</dbReference>
<dbReference type="CDD" id="cd04301">
    <property type="entry name" value="NAT_SF"/>
    <property type="match status" value="1"/>
</dbReference>
<dbReference type="InterPro" id="IPR000182">
    <property type="entry name" value="GNAT_dom"/>
</dbReference>
<proteinExistence type="predicted"/>
<dbReference type="Proteomes" id="UP001220022">
    <property type="component" value="Unassembled WGS sequence"/>
</dbReference>
<comment type="caution">
    <text evidence="2">The sequence shown here is derived from an EMBL/GenBank/DDBJ whole genome shotgun (WGS) entry which is preliminary data.</text>
</comment>
<dbReference type="Pfam" id="PF24553">
    <property type="entry name" value="Rv0428c_C"/>
    <property type="match status" value="1"/>
</dbReference>
<feature type="domain" description="N-acetyltransferase" evidence="1">
    <location>
        <begin position="252"/>
        <end position="338"/>
    </location>
</feature>
<dbReference type="Gene3D" id="3.40.630.30">
    <property type="match status" value="1"/>
</dbReference>
<evidence type="ECO:0000259" key="1">
    <source>
        <dbReference type="PROSITE" id="PS51186"/>
    </source>
</evidence>
<evidence type="ECO:0000313" key="2">
    <source>
        <dbReference type="EMBL" id="MDF2254691.1"/>
    </source>
</evidence>
<sequence>MEFAGGGRLEVRITPSDVGKRVSVRRVAEIVGGRPVFSDVVGLLTSWANGVLIVTRRNGGAVHIAEQTLAAGKIVPDRPARPRRATPPVATAHELQELASRGWPALDTERLGDWTLRASAGFTRRANSVLPLGDPGLPLDAAIQRVRDWYGERGLVPYVQVATGTMDSDERLDAELARDGWTAEAFTLVCTGPIAPVADGPGAERVTLSRVPDAAWLSRYHRTGELAATAVRVLTGGPSVWFATIPGGAQGPAAIGRCVADGRWAQFGAVEVDPQYRRAGLATAVMAALARRALDEGATGGYLQVEEENEGARALYERMGFTTHHGYHYRRAAQGGTR</sequence>
<gene>
    <name evidence="2" type="ORF">P2L57_02745</name>
</gene>